<feature type="compositionally biased region" description="Acidic residues" evidence="1">
    <location>
        <begin position="77"/>
        <end position="88"/>
    </location>
</feature>
<dbReference type="PANTHER" id="PTHR11908:SF153">
    <property type="entry name" value="DEHYDROGENASE"/>
    <property type="match status" value="1"/>
</dbReference>
<evidence type="ECO:0000313" key="3">
    <source>
        <dbReference type="EMBL" id="NYH76651.1"/>
    </source>
</evidence>
<dbReference type="Gene3D" id="3.90.1170.50">
    <property type="entry name" value="Aldehyde oxidase/xanthine dehydrogenase, a/b hammerhead"/>
    <property type="match status" value="1"/>
</dbReference>
<sequence>MNAPTLGKPLDRVDGPLKVSGQARYAAEYPADDLLHGSVICSVIARGRITRIDASAAEALPGVKRVLSHESRPPMAQDDESYEDDDAADGSPFRPLFNARVRYSGQPVALVVADSLELARHAASLVRIEYQQQPHATDLLQVLDSAHAAPAELPERRGDADAIIAGAPLRLELEYELPNEYHHPMEPHASTVIFQADGSLLVHDKTQGPQNSQQYLASVLKLDPARVRILSSFVGGAFGSGLRPQYQLPLAAMAALTLQQSVRVTLTRQQMFTFGYRPRTVQRLQLGAAADGRLQGLVHEVIGQTSRFEDFTEHVAEWSGMLYHCDHLRLAYRLAPLDVYTPLDMRAPGAATGLFALESAMDELAWAAGVDPVQLRLTNYAETNQNEGKPYSSKELRACYQQGADAFGWSKRSPQPRSMRVGDQLIGYGMATGVWEAMQMPASARATLTADGRLIVASATCDIGPGTATVMTQIAADTLGMDPARVEFRLGDSSLPKAPLQGGSFTVSSVGSAVREACLALAEQLCDAARQLPGAPFSDASALRFAGGRVQQGEDTERSVDLDTLLARHGSLEAEVQAQPGKLRERYASATHSAVFVEVQVDEALGTVRVTRVVSAIAAGRVINAKTARSQILGGVVWGIGMALHEEAMIDHELGRCMNHNLADYHLPVHADIGDIEVIFVDEDDPIVNPLGSKGVGEIGIVGVAAAVANAVYHATGKRIRQLPITLDKLL</sequence>
<dbReference type="RefSeq" id="WP_179539976.1">
    <property type="nucleotide sequence ID" value="NZ_JACBYV010000001.1"/>
</dbReference>
<dbReference type="EMBL" id="JACBYV010000001">
    <property type="protein sequence ID" value="NYH76651.1"/>
    <property type="molecule type" value="Genomic_DNA"/>
</dbReference>
<gene>
    <name evidence="3" type="ORF">FHR27_005261</name>
</gene>
<dbReference type="Pfam" id="PF20256">
    <property type="entry name" value="MoCoBD_2"/>
    <property type="match status" value="1"/>
</dbReference>
<reference evidence="3 4" key="1">
    <citation type="submission" date="2020-07" db="EMBL/GenBank/DDBJ databases">
        <title>Genomic analyses of the natural microbiome of Caenorhabditis elegans.</title>
        <authorList>
            <person name="Samuel B."/>
        </authorList>
    </citation>
    <scope>NUCLEOTIDE SEQUENCE [LARGE SCALE GENOMIC DNA]</scope>
    <source>
        <strain evidence="3 4">BIGb0408</strain>
    </source>
</reference>
<keyword evidence="3" id="KW-0560">Oxidoreductase</keyword>
<dbReference type="PANTHER" id="PTHR11908">
    <property type="entry name" value="XANTHINE DEHYDROGENASE"/>
    <property type="match status" value="1"/>
</dbReference>
<dbReference type="InterPro" id="IPR046867">
    <property type="entry name" value="AldOxase/xan_DH_MoCoBD2"/>
</dbReference>
<dbReference type="SUPFAM" id="SSF54665">
    <property type="entry name" value="CO dehydrogenase molybdoprotein N-domain-like"/>
    <property type="match status" value="1"/>
</dbReference>
<dbReference type="Pfam" id="PF02738">
    <property type="entry name" value="MoCoBD_1"/>
    <property type="match status" value="1"/>
</dbReference>
<evidence type="ECO:0000259" key="2">
    <source>
        <dbReference type="SMART" id="SM01008"/>
    </source>
</evidence>
<dbReference type="Pfam" id="PF01315">
    <property type="entry name" value="Ald_Xan_dh_C"/>
    <property type="match status" value="1"/>
</dbReference>
<dbReference type="InterPro" id="IPR037165">
    <property type="entry name" value="AldOxase/xan_DH_Mopterin-bd_sf"/>
</dbReference>
<dbReference type="InterPro" id="IPR008274">
    <property type="entry name" value="AldOxase/xan_DH_MoCoBD1"/>
</dbReference>
<feature type="region of interest" description="Disordered" evidence="1">
    <location>
        <begin position="65"/>
        <end position="89"/>
    </location>
</feature>
<organism evidence="3 4">
    <name type="scientific">Phytopseudomonas flavescens</name>
    <dbReference type="NCBI Taxonomy" id="29435"/>
    <lineage>
        <taxon>Bacteria</taxon>
        <taxon>Pseudomonadati</taxon>
        <taxon>Pseudomonadota</taxon>
        <taxon>Gammaproteobacteria</taxon>
        <taxon>Pseudomonadales</taxon>
        <taxon>Pseudomonadaceae</taxon>
        <taxon>Phytopseudomonas</taxon>
    </lineage>
</organism>
<dbReference type="Proteomes" id="UP000578688">
    <property type="component" value="Unassembled WGS sequence"/>
</dbReference>
<dbReference type="Gene3D" id="3.30.365.10">
    <property type="entry name" value="Aldehyde oxidase/xanthine dehydrogenase, molybdopterin binding domain"/>
    <property type="match status" value="4"/>
</dbReference>
<comment type="caution">
    <text evidence="3">The sequence shown here is derived from an EMBL/GenBank/DDBJ whole genome shotgun (WGS) entry which is preliminary data.</text>
</comment>
<accession>A0A7Y9XUJ9</accession>
<evidence type="ECO:0000256" key="1">
    <source>
        <dbReference type="SAM" id="MobiDB-lite"/>
    </source>
</evidence>
<dbReference type="SUPFAM" id="SSF56003">
    <property type="entry name" value="Molybdenum cofactor-binding domain"/>
    <property type="match status" value="1"/>
</dbReference>
<dbReference type="InterPro" id="IPR016208">
    <property type="entry name" value="Ald_Oxase/xanthine_DH-like"/>
</dbReference>
<protein>
    <submittedName>
        <fullName evidence="3">Xanthine dehydrogenase YagR molybdenum-binding subunit</fullName>
        <ecNumber evidence="3">1.17.1.4</ecNumber>
    </submittedName>
</protein>
<proteinExistence type="predicted"/>
<dbReference type="SMART" id="SM01008">
    <property type="entry name" value="Ald_Xan_dh_C"/>
    <property type="match status" value="1"/>
</dbReference>
<dbReference type="GO" id="GO:0004854">
    <property type="term" value="F:xanthine dehydrogenase activity"/>
    <property type="evidence" value="ECO:0007669"/>
    <property type="project" value="UniProtKB-EC"/>
</dbReference>
<dbReference type="GO" id="GO:0005506">
    <property type="term" value="F:iron ion binding"/>
    <property type="evidence" value="ECO:0007669"/>
    <property type="project" value="InterPro"/>
</dbReference>
<name>A0A7Y9XUJ9_9GAMM</name>
<dbReference type="EC" id="1.17.1.4" evidence="3"/>
<feature type="domain" description="Aldehyde oxidase/xanthine dehydrogenase a/b hammerhead" evidence="2">
    <location>
        <begin position="20"/>
        <end position="134"/>
    </location>
</feature>
<dbReference type="AlphaFoldDB" id="A0A7Y9XUJ9"/>
<evidence type="ECO:0000313" key="4">
    <source>
        <dbReference type="Proteomes" id="UP000578688"/>
    </source>
</evidence>
<dbReference type="InterPro" id="IPR036856">
    <property type="entry name" value="Ald_Oxase/Xan_DH_a/b_sf"/>
</dbReference>
<dbReference type="InterPro" id="IPR000674">
    <property type="entry name" value="Ald_Oxase/Xan_DH_a/b"/>
</dbReference>
<keyword evidence="4" id="KW-1185">Reference proteome</keyword>